<name>A0ABD3LX59_EUCGL</name>
<evidence type="ECO:0000313" key="2">
    <source>
        <dbReference type="Proteomes" id="UP001634007"/>
    </source>
</evidence>
<dbReference type="EMBL" id="JBJKBG010000001">
    <property type="protein sequence ID" value="KAL3755084.1"/>
    <property type="molecule type" value="Genomic_DNA"/>
</dbReference>
<dbReference type="AlphaFoldDB" id="A0ABD3LX59"/>
<keyword evidence="2" id="KW-1185">Reference proteome</keyword>
<gene>
    <name evidence="1" type="ORF">ACJRO7_002192</name>
</gene>
<comment type="caution">
    <text evidence="1">The sequence shown here is derived from an EMBL/GenBank/DDBJ whole genome shotgun (WGS) entry which is preliminary data.</text>
</comment>
<sequence>MTSAAEPLLLPCSNSSVTCPPSVLTHEICFYPQRRPPARPPSVRDLQPRLLHRRLHLQSHLCSPMPPSARALILIPSDAASAALVAPLPLAPPPHGNNLADCTCFISGCGDALAFDKHLCSENIR</sequence>
<accession>A0ABD3LX59</accession>
<proteinExistence type="predicted"/>
<dbReference type="Proteomes" id="UP001634007">
    <property type="component" value="Unassembled WGS sequence"/>
</dbReference>
<protein>
    <submittedName>
        <fullName evidence="1">Uncharacterized protein</fullName>
    </submittedName>
</protein>
<evidence type="ECO:0000313" key="1">
    <source>
        <dbReference type="EMBL" id="KAL3755084.1"/>
    </source>
</evidence>
<organism evidence="1 2">
    <name type="scientific">Eucalyptus globulus</name>
    <name type="common">Tasmanian blue gum</name>
    <dbReference type="NCBI Taxonomy" id="34317"/>
    <lineage>
        <taxon>Eukaryota</taxon>
        <taxon>Viridiplantae</taxon>
        <taxon>Streptophyta</taxon>
        <taxon>Embryophyta</taxon>
        <taxon>Tracheophyta</taxon>
        <taxon>Spermatophyta</taxon>
        <taxon>Magnoliopsida</taxon>
        <taxon>eudicotyledons</taxon>
        <taxon>Gunneridae</taxon>
        <taxon>Pentapetalae</taxon>
        <taxon>rosids</taxon>
        <taxon>malvids</taxon>
        <taxon>Myrtales</taxon>
        <taxon>Myrtaceae</taxon>
        <taxon>Myrtoideae</taxon>
        <taxon>Eucalypteae</taxon>
        <taxon>Eucalyptus</taxon>
    </lineage>
</organism>
<reference evidence="1 2" key="1">
    <citation type="submission" date="2024-11" db="EMBL/GenBank/DDBJ databases">
        <title>Chromosome-level genome assembly of Eucalyptus globulus Labill. provides insights into its genome evolution.</title>
        <authorList>
            <person name="Li X."/>
        </authorList>
    </citation>
    <scope>NUCLEOTIDE SEQUENCE [LARGE SCALE GENOMIC DNA]</scope>
    <source>
        <strain evidence="1">CL2024</strain>
        <tissue evidence="1">Fresh tender leaves</tissue>
    </source>
</reference>